<evidence type="ECO:0000256" key="1">
    <source>
        <dbReference type="SAM" id="Phobius"/>
    </source>
</evidence>
<protein>
    <submittedName>
        <fullName evidence="2">Uncharacterized protein</fullName>
    </submittedName>
</protein>
<dbReference type="KEGG" id="smav:CFF01_07605"/>
<accession>A0AAC9TX33</accession>
<gene>
    <name evidence="2" type="ORF">CFF01_07605</name>
</gene>
<evidence type="ECO:0000313" key="2">
    <source>
        <dbReference type="EMBL" id="ASJ96465.1"/>
    </source>
</evidence>
<sequence length="113" mass="12842">MWWRILIIFLAFALLGAHFMRFGQTFISAAFILAPLLLFIRHAAITRTLQLVLIASSILVWGLSGLDYVQMRISMDAPWLRLAIIMSAVTLFTLLASFCCQGVQRLRQAKRQS</sequence>
<keyword evidence="1" id="KW-1133">Transmembrane helix</keyword>
<feature type="transmembrane region" description="Helical" evidence="1">
    <location>
        <begin position="82"/>
        <end position="103"/>
    </location>
</feature>
<feature type="transmembrane region" description="Helical" evidence="1">
    <location>
        <begin position="26"/>
        <end position="44"/>
    </location>
</feature>
<keyword evidence="1" id="KW-0472">Membrane</keyword>
<organism evidence="2 3">
    <name type="scientific">Shewanella marisflavi</name>
    <dbReference type="NCBI Taxonomy" id="260364"/>
    <lineage>
        <taxon>Bacteria</taxon>
        <taxon>Pseudomonadati</taxon>
        <taxon>Pseudomonadota</taxon>
        <taxon>Gammaproteobacteria</taxon>
        <taxon>Alteromonadales</taxon>
        <taxon>Shewanellaceae</taxon>
        <taxon>Shewanella</taxon>
    </lineage>
</organism>
<proteinExistence type="predicted"/>
<keyword evidence="1" id="KW-0812">Transmembrane</keyword>
<feature type="transmembrane region" description="Helical" evidence="1">
    <location>
        <begin position="51"/>
        <end position="70"/>
    </location>
</feature>
<dbReference type="EMBL" id="CP022272">
    <property type="protein sequence ID" value="ASJ96465.1"/>
    <property type="molecule type" value="Genomic_DNA"/>
</dbReference>
<evidence type="ECO:0000313" key="3">
    <source>
        <dbReference type="Proteomes" id="UP000198233"/>
    </source>
</evidence>
<dbReference type="RefSeq" id="WP_088904407.1">
    <property type="nucleotide sequence ID" value="NZ_CP022272.1"/>
</dbReference>
<reference evidence="2 3" key="1">
    <citation type="submission" date="2017-06" db="EMBL/GenBank/DDBJ databases">
        <title>Complete genome sequence of Shewanella marisflavi EP1 associated with anaerobic 2,4-dinitrotoluene reduction and salt tolerance.</title>
        <authorList>
            <person name="Huang J."/>
        </authorList>
    </citation>
    <scope>NUCLEOTIDE SEQUENCE [LARGE SCALE GENOMIC DNA]</scope>
    <source>
        <strain evidence="2 3">EP1</strain>
    </source>
</reference>
<dbReference type="Proteomes" id="UP000198233">
    <property type="component" value="Chromosome"/>
</dbReference>
<name>A0AAC9TX33_9GAMM</name>
<dbReference type="AlphaFoldDB" id="A0AAC9TX33"/>